<dbReference type="GO" id="GO:0016990">
    <property type="term" value="F:arginine deiminase activity"/>
    <property type="evidence" value="ECO:0007669"/>
    <property type="project" value="InterPro"/>
</dbReference>
<dbReference type="InterPro" id="IPR003876">
    <property type="entry name" value="Arg_deiminase"/>
</dbReference>
<proteinExistence type="predicted"/>
<accession>A0A659S255</accession>
<dbReference type="Gene3D" id="3.75.10.10">
    <property type="entry name" value="L-arginine/glycine Amidinotransferase, Chain A"/>
    <property type="match status" value="1"/>
</dbReference>
<feature type="non-terminal residue" evidence="1">
    <location>
        <position position="1"/>
    </location>
</feature>
<comment type="caution">
    <text evidence="1">The sequence shown here is derived from an EMBL/GenBank/DDBJ whole genome shotgun (WGS) entry which is preliminary data.</text>
</comment>
<dbReference type="Proteomes" id="UP000297989">
    <property type="component" value="Unassembled WGS sequence"/>
</dbReference>
<dbReference type="GO" id="GO:0006527">
    <property type="term" value="P:L-arginine catabolic process"/>
    <property type="evidence" value="ECO:0007669"/>
    <property type="project" value="InterPro"/>
</dbReference>
<dbReference type="Pfam" id="PF02274">
    <property type="entry name" value="ADI"/>
    <property type="match status" value="1"/>
</dbReference>
<evidence type="ECO:0008006" key="3">
    <source>
        <dbReference type="Google" id="ProtNLM"/>
    </source>
</evidence>
<protein>
    <recommendedName>
        <fullName evidence="3">Arginine deiminase</fullName>
    </recommendedName>
</protein>
<organism evidence="1 2">
    <name type="scientific">Salmonella enterica subsp. enterica serovar Poona</name>
    <dbReference type="NCBI Taxonomy" id="436295"/>
    <lineage>
        <taxon>Bacteria</taxon>
        <taxon>Pseudomonadati</taxon>
        <taxon>Pseudomonadota</taxon>
        <taxon>Gammaproteobacteria</taxon>
        <taxon>Enterobacterales</taxon>
        <taxon>Enterobacteriaceae</taxon>
        <taxon>Salmonella</taxon>
    </lineage>
</organism>
<name>A0A659S255_SALET</name>
<gene>
    <name evidence="1" type="ORF">C9F10_27670</name>
</gene>
<sequence length="58" mass="6213">TRAVAPPRGLGDAYQRQIWTNENYATAGITILPIPGDELGRGRGGARCMSCPLERDGI</sequence>
<reference evidence="1 2" key="1">
    <citation type="submission" date="2018-03" db="EMBL/GenBank/DDBJ databases">
        <title>Non-Typhoidal Salmonella genome sequencing and assembly.</title>
        <authorList>
            <person name="Matchawe C."/>
        </authorList>
    </citation>
    <scope>NUCLEOTIDE SEQUENCE [LARGE SCALE GENOMIC DNA]</scope>
    <source>
        <strain evidence="1 2">8EV</strain>
    </source>
</reference>
<evidence type="ECO:0000313" key="2">
    <source>
        <dbReference type="Proteomes" id="UP000297989"/>
    </source>
</evidence>
<dbReference type="AlphaFoldDB" id="A0A659S255"/>
<dbReference type="EMBL" id="PYKK01001875">
    <property type="protein sequence ID" value="TGD15193.1"/>
    <property type="molecule type" value="Genomic_DNA"/>
</dbReference>
<dbReference type="PRINTS" id="PR01466">
    <property type="entry name" value="ARGDEIMINASE"/>
</dbReference>
<dbReference type="SUPFAM" id="SSF55909">
    <property type="entry name" value="Pentein"/>
    <property type="match status" value="1"/>
</dbReference>
<evidence type="ECO:0000313" key="1">
    <source>
        <dbReference type="EMBL" id="TGD15193.1"/>
    </source>
</evidence>